<keyword evidence="1" id="KW-0479">Metal-binding</keyword>
<proteinExistence type="predicted"/>
<evidence type="ECO:0000256" key="3">
    <source>
        <dbReference type="ARBA" id="ARBA00022833"/>
    </source>
</evidence>
<feature type="domain" description="RING-type" evidence="5">
    <location>
        <begin position="22"/>
        <end position="62"/>
    </location>
</feature>
<protein>
    <recommendedName>
        <fullName evidence="5">RING-type domain-containing protein</fullName>
    </recommendedName>
</protein>
<comment type="caution">
    <text evidence="6">The sequence shown here is derived from an EMBL/GenBank/DDBJ whole genome shotgun (WGS) entry which is preliminary data.</text>
</comment>
<keyword evidence="2 4" id="KW-0863">Zinc-finger</keyword>
<evidence type="ECO:0000313" key="7">
    <source>
        <dbReference type="Proteomes" id="UP000237631"/>
    </source>
</evidence>
<dbReference type="EMBL" id="PNEN01000465">
    <property type="protein sequence ID" value="PPJ58323.1"/>
    <property type="molecule type" value="Genomic_DNA"/>
</dbReference>
<dbReference type="PROSITE" id="PS50089">
    <property type="entry name" value="ZF_RING_2"/>
    <property type="match status" value="1"/>
</dbReference>
<accession>A0A2S6CF38</accession>
<organism evidence="6 7">
    <name type="scientific">Cercospora berteroae</name>
    <dbReference type="NCBI Taxonomy" id="357750"/>
    <lineage>
        <taxon>Eukaryota</taxon>
        <taxon>Fungi</taxon>
        <taxon>Dikarya</taxon>
        <taxon>Ascomycota</taxon>
        <taxon>Pezizomycotina</taxon>
        <taxon>Dothideomycetes</taxon>
        <taxon>Dothideomycetidae</taxon>
        <taxon>Mycosphaerellales</taxon>
        <taxon>Mycosphaerellaceae</taxon>
        <taxon>Cercospora</taxon>
    </lineage>
</organism>
<dbReference type="Gene3D" id="3.30.40.10">
    <property type="entry name" value="Zinc/RING finger domain, C3HC4 (zinc finger)"/>
    <property type="match status" value="1"/>
</dbReference>
<dbReference type="InterPro" id="IPR017907">
    <property type="entry name" value="Znf_RING_CS"/>
</dbReference>
<sequence length="429" mass="48425">MDLPTKQQYLSDLAPLAKSSFCLICEEEPMQEPTQLAECRHTFCHNCILAWVQTANTCPTCRKELYEPGPDDSVTEDFTDELFEELAAMAGIALDGSEAEAGSNNAEDSLFPIIILEGSTLYNQLISEVQWNRKANELQERDVTRALPYPVPEIPGCFEQLLEHQARYTFSWKGSFLAYSFDYMTTTQDVADKSPLDDAAHPLNMFARQLRAFFNLMGHGRLTTSVILRAWREHEVVDEDFQNEATPIESVGDAEPPILEDVVIHGTALHRLLHECVETPRDLTTFVRTEHYPENMPILLDSGIPALIEQLLAYDAFYCFEDCYYTPGYNFDCIYTDAHVGVSAAASQQALELFAQKLWVFFNASGNEAFTTRICALAKQTGEDVAVDFTGHRISGWQDDCVDQRYRTHGMNWAFSTCPSSFPFSDDTL</sequence>
<keyword evidence="3" id="KW-0862">Zinc</keyword>
<dbReference type="SUPFAM" id="SSF57850">
    <property type="entry name" value="RING/U-box"/>
    <property type="match status" value="1"/>
</dbReference>
<dbReference type="Proteomes" id="UP000237631">
    <property type="component" value="Unassembled WGS sequence"/>
</dbReference>
<reference evidence="7" key="1">
    <citation type="journal article" date="2017" name="bioRxiv">
        <title>Conservation of a gene cluster reveals novel cercosporin biosynthetic mechanisms and extends production to the genus Colletotrichum.</title>
        <authorList>
            <person name="de Jonge R."/>
            <person name="Ebert M.K."/>
            <person name="Huitt-Roehl C.R."/>
            <person name="Pal P."/>
            <person name="Suttle J.C."/>
            <person name="Spanner R.E."/>
            <person name="Neubauer J.D."/>
            <person name="Jurick W.M.II."/>
            <person name="Stott K.A."/>
            <person name="Secor G.A."/>
            <person name="Thomma B.P.H.J."/>
            <person name="Van de Peer Y."/>
            <person name="Townsend C.A."/>
            <person name="Bolton M.D."/>
        </authorList>
    </citation>
    <scope>NUCLEOTIDE SEQUENCE [LARGE SCALE GENOMIC DNA]</scope>
    <source>
        <strain evidence="7">CBS538.71</strain>
    </source>
</reference>
<dbReference type="Pfam" id="PF13639">
    <property type="entry name" value="zf-RING_2"/>
    <property type="match status" value="1"/>
</dbReference>
<evidence type="ECO:0000313" key="6">
    <source>
        <dbReference type="EMBL" id="PPJ58323.1"/>
    </source>
</evidence>
<evidence type="ECO:0000256" key="2">
    <source>
        <dbReference type="ARBA" id="ARBA00022771"/>
    </source>
</evidence>
<evidence type="ECO:0000256" key="4">
    <source>
        <dbReference type="PROSITE-ProRule" id="PRU00175"/>
    </source>
</evidence>
<gene>
    <name evidence="6" type="ORF">CBER1_04521</name>
</gene>
<evidence type="ECO:0000259" key="5">
    <source>
        <dbReference type="PROSITE" id="PS50089"/>
    </source>
</evidence>
<keyword evidence="7" id="KW-1185">Reference proteome</keyword>
<dbReference type="OrthoDB" id="2849579at2759"/>
<dbReference type="STRING" id="357750.A0A2S6CF38"/>
<dbReference type="GO" id="GO:0008270">
    <property type="term" value="F:zinc ion binding"/>
    <property type="evidence" value="ECO:0007669"/>
    <property type="project" value="UniProtKB-KW"/>
</dbReference>
<dbReference type="InterPro" id="IPR001841">
    <property type="entry name" value="Znf_RING"/>
</dbReference>
<dbReference type="SMART" id="SM00184">
    <property type="entry name" value="RING"/>
    <property type="match status" value="1"/>
</dbReference>
<evidence type="ECO:0000256" key="1">
    <source>
        <dbReference type="ARBA" id="ARBA00022723"/>
    </source>
</evidence>
<dbReference type="AlphaFoldDB" id="A0A2S6CF38"/>
<dbReference type="PROSITE" id="PS00518">
    <property type="entry name" value="ZF_RING_1"/>
    <property type="match status" value="1"/>
</dbReference>
<name>A0A2S6CF38_9PEZI</name>
<dbReference type="InterPro" id="IPR013083">
    <property type="entry name" value="Znf_RING/FYVE/PHD"/>
</dbReference>